<keyword evidence="1" id="KW-0808">Transferase</keyword>
<dbReference type="GO" id="GO:0032259">
    <property type="term" value="P:methylation"/>
    <property type="evidence" value="ECO:0007669"/>
    <property type="project" value="UniProtKB-KW"/>
</dbReference>
<reference evidence="1" key="1">
    <citation type="submission" date="2022-06" db="EMBL/GenBank/DDBJ databases">
        <title>Amycolatopsis iheyaensis sp. nov., a new species of the genus Amycolatopsis isolated from soil in Iheya island, Japan.</title>
        <authorList>
            <person name="Ngamcharungchit C."/>
            <person name="Kanto H."/>
            <person name="Take A."/>
            <person name="Intra B."/>
            <person name="Matsumoto A."/>
            <person name="Panbangred W."/>
            <person name="Inahashi Y."/>
        </authorList>
    </citation>
    <scope>NUCLEOTIDE SEQUENCE</scope>
    <source>
        <strain evidence="1">OK19-0408</strain>
    </source>
</reference>
<dbReference type="Proteomes" id="UP001144096">
    <property type="component" value="Unassembled WGS sequence"/>
</dbReference>
<dbReference type="GO" id="GO:0008168">
    <property type="term" value="F:methyltransferase activity"/>
    <property type="evidence" value="ECO:0007669"/>
    <property type="project" value="UniProtKB-KW"/>
</dbReference>
<comment type="caution">
    <text evidence="1">The sequence shown here is derived from an EMBL/GenBank/DDBJ whole genome shotgun (WGS) entry which is preliminary data.</text>
</comment>
<evidence type="ECO:0000313" key="2">
    <source>
        <dbReference type="Proteomes" id="UP001144096"/>
    </source>
</evidence>
<gene>
    <name evidence="1" type="ORF">M8542_38735</name>
</gene>
<evidence type="ECO:0000313" key="1">
    <source>
        <dbReference type="EMBL" id="MCR6488781.1"/>
    </source>
</evidence>
<dbReference type="EMBL" id="JAMXQV010000027">
    <property type="protein sequence ID" value="MCR6488781.1"/>
    <property type="molecule type" value="Genomic_DNA"/>
</dbReference>
<dbReference type="AlphaFoldDB" id="A0A9X2NJQ3"/>
<dbReference type="PANTHER" id="PTHR40036:SF1">
    <property type="entry name" value="MACROCIN O-METHYLTRANSFERASE"/>
    <property type="match status" value="1"/>
</dbReference>
<dbReference type="Gene3D" id="3.40.50.150">
    <property type="entry name" value="Vaccinia Virus protein VP39"/>
    <property type="match status" value="1"/>
</dbReference>
<keyword evidence="1" id="KW-0489">Methyltransferase</keyword>
<dbReference type="RefSeq" id="WP_257925344.1">
    <property type="nucleotide sequence ID" value="NZ_JAMXQV010000027.1"/>
</dbReference>
<dbReference type="InterPro" id="IPR029063">
    <property type="entry name" value="SAM-dependent_MTases_sf"/>
</dbReference>
<dbReference type="SUPFAM" id="SSF53335">
    <property type="entry name" value="S-adenosyl-L-methionine-dependent methyltransferases"/>
    <property type="match status" value="1"/>
</dbReference>
<keyword evidence="2" id="KW-1185">Reference proteome</keyword>
<sequence length="278" mass="31032">MSAAPHGYAGSASTLDSTHRYLDLLKRTLLNTIYRDRSFASFKVQPDGKRLPGGGLGGQALEFDVEARETGVDWPTVAHTMVGRHRLDNLHECLDRVLAEEIPGDVIETGAWRGGVCIFMRGFFAAHGRTDRTVWVADSFEGLPAPERIDGPVAGRFDLAAVNDTVLSVSLEEVQENFRRYDLLDDQVRFLPGWFADTLPKAPIDRLSVLRMDGDWYGSTMDALVNLYPKLSPGGFVIVDDYRMIEGCRRAVDEFRAEHGIVDEIREIDGSGVFWRRG</sequence>
<organism evidence="1 2">
    <name type="scientific">Amycolatopsis iheyensis</name>
    <dbReference type="NCBI Taxonomy" id="2945988"/>
    <lineage>
        <taxon>Bacteria</taxon>
        <taxon>Bacillati</taxon>
        <taxon>Actinomycetota</taxon>
        <taxon>Actinomycetes</taxon>
        <taxon>Pseudonocardiales</taxon>
        <taxon>Pseudonocardiaceae</taxon>
        <taxon>Amycolatopsis</taxon>
    </lineage>
</organism>
<dbReference type="PANTHER" id="PTHR40036">
    <property type="entry name" value="MACROCIN O-METHYLTRANSFERASE"/>
    <property type="match status" value="1"/>
</dbReference>
<protein>
    <submittedName>
        <fullName evidence="1">TylF/MycF family methyltransferase</fullName>
    </submittedName>
</protein>
<dbReference type="InterPro" id="IPR008884">
    <property type="entry name" value="TylF_MeTrfase"/>
</dbReference>
<proteinExistence type="predicted"/>
<name>A0A9X2NJQ3_9PSEU</name>
<accession>A0A9X2NJQ3</accession>
<dbReference type="Pfam" id="PF05711">
    <property type="entry name" value="TylF"/>
    <property type="match status" value="1"/>
</dbReference>